<dbReference type="AlphaFoldDB" id="D2UF34"/>
<protein>
    <submittedName>
        <fullName evidence="2">Uncharacterized protein</fullName>
    </submittedName>
</protein>
<dbReference type="EMBL" id="FP565176">
    <property type="protein sequence ID" value="CBA16895.1"/>
    <property type="molecule type" value="Genomic_DNA"/>
</dbReference>
<evidence type="ECO:0000313" key="3">
    <source>
        <dbReference type="Proteomes" id="UP000001890"/>
    </source>
</evidence>
<gene>
    <name evidence="2" type="ordered locus">XALc_2415</name>
</gene>
<dbReference type="KEGG" id="xal:XALC_2415"/>
<reference evidence="2 3" key="1">
    <citation type="journal article" date="2009" name="BMC Genomics">
        <title>The complete genome sequence of Xanthomonas albilineans provides new insights into the reductive genome evolution of the xylem-limited Xanthomonadaceae.</title>
        <authorList>
            <person name="Pieretti I."/>
            <person name="Royer M."/>
            <person name="Barbe V."/>
            <person name="Carrere S."/>
            <person name="Koebnik R."/>
            <person name="Cociancich S."/>
            <person name="Couloux A."/>
            <person name="Darrasse A."/>
            <person name="Gouzy J."/>
            <person name="Jacques M.A."/>
            <person name="Lauber E."/>
            <person name="Manceau C."/>
            <person name="Mangenot S."/>
            <person name="Poussier S."/>
            <person name="Segurens B."/>
            <person name="Szurek B."/>
            <person name="Verdier V."/>
            <person name="Arlat M."/>
            <person name="Rott P."/>
        </authorList>
    </citation>
    <scope>NUCLEOTIDE SEQUENCE [LARGE SCALE GENOMIC DNA]</scope>
    <source>
        <strain evidence="3">GPE PC73 / CFBP 7063</strain>
    </source>
</reference>
<dbReference type="Proteomes" id="UP000001890">
    <property type="component" value="Chromosome"/>
</dbReference>
<sequence>MRPRPTRAGGVLKLIRGWDACSSHGPYAQVMPMCQPSSYWIRHCAGAVKDMAIWGCSARMSPALEHSTRRHAEAVGNQRGGLRRHGRKAVKA</sequence>
<keyword evidence="3" id="KW-1185">Reference proteome</keyword>
<proteinExistence type="predicted"/>
<feature type="region of interest" description="Disordered" evidence="1">
    <location>
        <begin position="67"/>
        <end position="92"/>
    </location>
</feature>
<accession>D2UF34</accession>
<evidence type="ECO:0000313" key="2">
    <source>
        <dbReference type="EMBL" id="CBA16895.1"/>
    </source>
</evidence>
<organism evidence="2 3">
    <name type="scientific">Xanthomonas albilineans (strain GPE PC73 / CFBP 7063)</name>
    <dbReference type="NCBI Taxonomy" id="380358"/>
    <lineage>
        <taxon>Bacteria</taxon>
        <taxon>Pseudomonadati</taxon>
        <taxon>Pseudomonadota</taxon>
        <taxon>Gammaproteobacteria</taxon>
        <taxon>Lysobacterales</taxon>
        <taxon>Lysobacteraceae</taxon>
        <taxon>Xanthomonas</taxon>
    </lineage>
</organism>
<feature type="compositionally biased region" description="Basic residues" evidence="1">
    <location>
        <begin position="81"/>
        <end position="92"/>
    </location>
</feature>
<name>D2UF34_XANAP</name>
<evidence type="ECO:0000256" key="1">
    <source>
        <dbReference type="SAM" id="MobiDB-lite"/>
    </source>
</evidence>